<protein>
    <submittedName>
        <fullName evidence="2">Uncharacterized protein</fullName>
    </submittedName>
</protein>
<sequence length="82" mass="9410">MDDAIVQPLAKEEQQELDQEDEENACSSQYLKAAAAWSERQKEDCDSKSPLCSKSIRHSAGKTRLRTALKYRLPVADFFYRL</sequence>
<evidence type="ECO:0000313" key="4">
    <source>
        <dbReference type="Proteomes" id="UP000030764"/>
    </source>
</evidence>
<reference evidence="2 4" key="1">
    <citation type="journal article" date="2014" name="Nat. Genet.">
        <title>Genome and transcriptome of the porcine whipworm Trichuris suis.</title>
        <authorList>
            <person name="Jex A.R."/>
            <person name="Nejsum P."/>
            <person name="Schwarz E.M."/>
            <person name="Hu L."/>
            <person name="Young N.D."/>
            <person name="Hall R.S."/>
            <person name="Korhonen P.K."/>
            <person name="Liao S."/>
            <person name="Thamsborg S."/>
            <person name="Xia J."/>
            <person name="Xu P."/>
            <person name="Wang S."/>
            <person name="Scheerlinck J.P."/>
            <person name="Hofmann A."/>
            <person name="Sternberg P.W."/>
            <person name="Wang J."/>
            <person name="Gasser R.B."/>
        </authorList>
    </citation>
    <scope>NUCLEOTIDE SEQUENCE [LARGE SCALE GENOMIC DNA]</scope>
    <source>
        <strain evidence="3">DCEP-RM93F</strain>
        <strain evidence="2">DCEP-RM93M</strain>
    </source>
</reference>
<organism evidence="2 4">
    <name type="scientific">Trichuris suis</name>
    <name type="common">pig whipworm</name>
    <dbReference type="NCBI Taxonomy" id="68888"/>
    <lineage>
        <taxon>Eukaryota</taxon>
        <taxon>Metazoa</taxon>
        <taxon>Ecdysozoa</taxon>
        <taxon>Nematoda</taxon>
        <taxon>Enoplea</taxon>
        <taxon>Dorylaimia</taxon>
        <taxon>Trichinellida</taxon>
        <taxon>Trichuridae</taxon>
        <taxon>Trichuris</taxon>
    </lineage>
</organism>
<gene>
    <name evidence="2" type="ORF">M513_12882</name>
    <name evidence="3" type="ORF">M514_12882</name>
</gene>
<dbReference type="EMBL" id="KL363384">
    <property type="protein sequence ID" value="KFD46239.1"/>
    <property type="molecule type" value="Genomic_DNA"/>
</dbReference>
<dbReference type="EMBL" id="KL367670">
    <property type="protein sequence ID" value="KFD60404.1"/>
    <property type="molecule type" value="Genomic_DNA"/>
</dbReference>
<accession>A0A085LMP3</accession>
<evidence type="ECO:0000313" key="2">
    <source>
        <dbReference type="EMBL" id="KFD46239.1"/>
    </source>
</evidence>
<evidence type="ECO:0000313" key="3">
    <source>
        <dbReference type="EMBL" id="KFD60404.1"/>
    </source>
</evidence>
<dbReference type="Proteomes" id="UP000030758">
    <property type="component" value="Unassembled WGS sequence"/>
</dbReference>
<keyword evidence="4" id="KW-1185">Reference proteome</keyword>
<dbReference type="Proteomes" id="UP000030764">
    <property type="component" value="Unassembled WGS sequence"/>
</dbReference>
<evidence type="ECO:0000256" key="1">
    <source>
        <dbReference type="SAM" id="MobiDB-lite"/>
    </source>
</evidence>
<dbReference type="AlphaFoldDB" id="A0A085LMP3"/>
<feature type="region of interest" description="Disordered" evidence="1">
    <location>
        <begin position="1"/>
        <end position="22"/>
    </location>
</feature>
<name>A0A085LMP3_9BILA</name>
<proteinExistence type="predicted"/>